<dbReference type="PROSITE" id="PS00678">
    <property type="entry name" value="WD_REPEATS_1"/>
    <property type="match status" value="2"/>
</dbReference>
<dbReference type="OMA" id="QMNFAVW"/>
<dbReference type="CDD" id="cd00200">
    <property type="entry name" value="WD40"/>
    <property type="match status" value="1"/>
</dbReference>
<evidence type="ECO:0000256" key="1">
    <source>
        <dbReference type="ARBA" id="ARBA00022574"/>
    </source>
</evidence>
<dbReference type="InterPro" id="IPR001680">
    <property type="entry name" value="WD40_rpt"/>
</dbReference>
<dbReference type="Gene3D" id="2.130.10.10">
    <property type="entry name" value="YVTN repeat-like/Quinoprotein amine dehydrogenase"/>
    <property type="match status" value="1"/>
</dbReference>
<protein>
    <recommendedName>
        <fullName evidence="4">WDR5-like beta-propeller domain-containing protein</fullName>
    </recommendedName>
</protein>
<name>E1Z846_CHLVA</name>
<feature type="repeat" description="WD" evidence="3">
    <location>
        <begin position="122"/>
        <end position="154"/>
    </location>
</feature>
<dbReference type="EMBL" id="GL433838">
    <property type="protein sequence ID" value="EFN58035.1"/>
    <property type="molecule type" value="Genomic_DNA"/>
</dbReference>
<dbReference type="KEGG" id="cvr:CHLNCDRAFT_20737"/>
<accession>E1Z846</accession>
<dbReference type="AlphaFoldDB" id="E1Z846"/>
<feature type="non-terminal residue" evidence="5">
    <location>
        <position position="1"/>
    </location>
</feature>
<dbReference type="PANTHER" id="PTHR19848:SF8">
    <property type="entry name" value="F-BOX AND WD REPEAT DOMAIN CONTAINING 7"/>
    <property type="match status" value="1"/>
</dbReference>
<dbReference type="PANTHER" id="PTHR19848">
    <property type="entry name" value="WD40 REPEAT PROTEIN"/>
    <property type="match status" value="1"/>
</dbReference>
<feature type="domain" description="WDR5-like beta-propeller" evidence="4">
    <location>
        <begin position="1"/>
        <end position="246"/>
    </location>
</feature>
<dbReference type="InterPro" id="IPR059122">
    <property type="entry name" value="Beta-prop_WDR5-like"/>
</dbReference>
<proteinExistence type="predicted"/>
<dbReference type="Pfam" id="PF25175">
    <property type="entry name" value="Beta-prop_WDR5"/>
    <property type="match status" value="1"/>
</dbReference>
<dbReference type="RefSeq" id="XP_005850137.1">
    <property type="nucleotide sequence ID" value="XM_005850075.1"/>
</dbReference>
<dbReference type="InterPro" id="IPR036322">
    <property type="entry name" value="WD40_repeat_dom_sf"/>
</dbReference>
<evidence type="ECO:0000256" key="3">
    <source>
        <dbReference type="PROSITE-ProRule" id="PRU00221"/>
    </source>
</evidence>
<dbReference type="GeneID" id="17357723"/>
<evidence type="ECO:0000256" key="2">
    <source>
        <dbReference type="ARBA" id="ARBA00022737"/>
    </source>
</evidence>
<keyword evidence="1 3" id="KW-0853">WD repeat</keyword>
<dbReference type="OrthoDB" id="674604at2759"/>
<feature type="repeat" description="WD" evidence="3">
    <location>
        <begin position="34"/>
        <end position="67"/>
    </location>
</feature>
<evidence type="ECO:0000313" key="6">
    <source>
        <dbReference type="Proteomes" id="UP000008141"/>
    </source>
</evidence>
<dbReference type="STRING" id="554065.E1Z846"/>
<dbReference type="InterPro" id="IPR015943">
    <property type="entry name" value="WD40/YVTN_repeat-like_dom_sf"/>
</dbReference>
<keyword evidence="6" id="KW-1185">Reference proteome</keyword>
<feature type="repeat" description="WD" evidence="3">
    <location>
        <begin position="76"/>
        <end position="120"/>
    </location>
</feature>
<dbReference type="Proteomes" id="UP000008141">
    <property type="component" value="Unassembled WGS sequence"/>
</dbReference>
<dbReference type="SMART" id="SM00320">
    <property type="entry name" value="WD40"/>
    <property type="match status" value="6"/>
</dbReference>
<gene>
    <name evidence="5" type="ORF">CHLNCDRAFT_20737</name>
</gene>
<dbReference type="PROSITE" id="PS50294">
    <property type="entry name" value="WD_REPEATS_REGION"/>
    <property type="match status" value="3"/>
</dbReference>
<dbReference type="InterPro" id="IPR020472">
    <property type="entry name" value="WD40_PAC1"/>
</dbReference>
<evidence type="ECO:0000313" key="5">
    <source>
        <dbReference type="EMBL" id="EFN58035.1"/>
    </source>
</evidence>
<evidence type="ECO:0000259" key="4">
    <source>
        <dbReference type="Pfam" id="PF25175"/>
    </source>
</evidence>
<dbReference type="SUPFAM" id="SSF50978">
    <property type="entry name" value="WD40 repeat-like"/>
    <property type="match status" value="1"/>
</dbReference>
<feature type="repeat" description="WD" evidence="3">
    <location>
        <begin position="1"/>
        <end position="33"/>
    </location>
</feature>
<dbReference type="PRINTS" id="PR00320">
    <property type="entry name" value="GPROTEINBRPT"/>
</dbReference>
<organism evidence="6">
    <name type="scientific">Chlorella variabilis</name>
    <name type="common">Green alga</name>
    <dbReference type="NCBI Taxonomy" id="554065"/>
    <lineage>
        <taxon>Eukaryota</taxon>
        <taxon>Viridiplantae</taxon>
        <taxon>Chlorophyta</taxon>
        <taxon>core chlorophytes</taxon>
        <taxon>Trebouxiophyceae</taxon>
        <taxon>Chlorellales</taxon>
        <taxon>Chlorellaceae</taxon>
        <taxon>Chlorella clade</taxon>
        <taxon>Chlorella</taxon>
    </lineage>
</organism>
<sequence>DVAWTHDGRYLATASDDKTLRVWDAATGGTVRLLLGHTHYVVCCAFSAGSNLLVSGGFDEVVIVWDVVNCRPIKFIPGHSDPVSGVHFSGEPGLNELIASCSFDGLTRVWHTGTGRCQASLTDTANPALSCVRFTPNGKYLLTATLDSRLLLWDPHVRKVKKTYVGHLSQHSCCQAVFVTHSPDPRHKYVACGSEDHHVYVWDLQTRKVDAPGDGHCSTVLAVDAAVGRQLIASGGQAGDGTIKIWACEEGGPEQQPTPMEA</sequence>
<reference evidence="5 6" key="1">
    <citation type="journal article" date="2010" name="Plant Cell">
        <title>The Chlorella variabilis NC64A genome reveals adaptation to photosymbiosis, coevolution with viruses, and cryptic sex.</title>
        <authorList>
            <person name="Blanc G."/>
            <person name="Duncan G."/>
            <person name="Agarkova I."/>
            <person name="Borodovsky M."/>
            <person name="Gurnon J."/>
            <person name="Kuo A."/>
            <person name="Lindquist E."/>
            <person name="Lucas S."/>
            <person name="Pangilinan J."/>
            <person name="Polle J."/>
            <person name="Salamov A."/>
            <person name="Terry A."/>
            <person name="Yamada T."/>
            <person name="Dunigan D.D."/>
            <person name="Grigoriev I.V."/>
            <person name="Claverie J.M."/>
            <person name="Van Etten J.L."/>
        </authorList>
    </citation>
    <scope>NUCLEOTIDE SEQUENCE [LARGE SCALE GENOMIC DNA]</scope>
    <source>
        <strain evidence="5 6">NC64A</strain>
    </source>
</reference>
<dbReference type="InterPro" id="IPR019775">
    <property type="entry name" value="WD40_repeat_CS"/>
</dbReference>
<dbReference type="InParanoid" id="E1Z846"/>
<dbReference type="PROSITE" id="PS50082">
    <property type="entry name" value="WD_REPEATS_2"/>
    <property type="match status" value="4"/>
</dbReference>
<dbReference type="eggNOG" id="KOG0266">
    <property type="taxonomic scope" value="Eukaryota"/>
</dbReference>
<keyword evidence="2" id="KW-0677">Repeat</keyword>